<dbReference type="OrthoDB" id="9803194at2"/>
<dbReference type="Pfam" id="PF01321">
    <property type="entry name" value="Creatinase_N"/>
    <property type="match status" value="1"/>
</dbReference>
<dbReference type="Gene3D" id="3.40.350.10">
    <property type="entry name" value="Creatinase/prolidase N-terminal domain"/>
    <property type="match status" value="1"/>
</dbReference>
<gene>
    <name evidence="3" type="ORF">DFR47_101794</name>
</gene>
<dbReference type="EMBL" id="QNRH01000001">
    <property type="protein sequence ID" value="RBO99182.1"/>
    <property type="molecule type" value="Genomic_DNA"/>
</dbReference>
<proteinExistence type="predicted"/>
<dbReference type="InterPro" id="IPR036005">
    <property type="entry name" value="Creatinase/aminopeptidase-like"/>
</dbReference>
<evidence type="ECO:0000313" key="3">
    <source>
        <dbReference type="EMBL" id="RBO99182.1"/>
    </source>
</evidence>
<organism evidence="3 4">
    <name type="scientific">Pseudochrobactrum asaccharolyticum</name>
    <dbReference type="NCBI Taxonomy" id="354351"/>
    <lineage>
        <taxon>Bacteria</taxon>
        <taxon>Pseudomonadati</taxon>
        <taxon>Pseudomonadota</taxon>
        <taxon>Alphaproteobacteria</taxon>
        <taxon>Hyphomicrobiales</taxon>
        <taxon>Brucellaceae</taxon>
        <taxon>Pseudochrobactrum</taxon>
    </lineage>
</organism>
<dbReference type="SUPFAM" id="SSF55920">
    <property type="entry name" value="Creatinase/aminopeptidase"/>
    <property type="match status" value="1"/>
</dbReference>
<dbReference type="InterPro" id="IPR029149">
    <property type="entry name" value="Creatin/AminoP/Spt16_N"/>
</dbReference>
<feature type="domain" description="Peptidase M24" evidence="1">
    <location>
        <begin position="176"/>
        <end position="390"/>
    </location>
</feature>
<accession>A0A366EA34</accession>
<evidence type="ECO:0000313" key="4">
    <source>
        <dbReference type="Proteomes" id="UP000252893"/>
    </source>
</evidence>
<dbReference type="PANTHER" id="PTHR46112:SF2">
    <property type="entry name" value="XAA-PRO AMINOPEPTIDASE P-RELATED"/>
    <property type="match status" value="1"/>
</dbReference>
<keyword evidence="4" id="KW-1185">Reference proteome</keyword>
<feature type="domain" description="Creatinase N-terminal" evidence="2">
    <location>
        <begin position="36"/>
        <end position="166"/>
    </location>
</feature>
<dbReference type="Gene3D" id="3.90.230.10">
    <property type="entry name" value="Creatinase/methionine aminopeptidase superfamily"/>
    <property type="match status" value="1"/>
</dbReference>
<dbReference type="Proteomes" id="UP000252893">
    <property type="component" value="Unassembled WGS sequence"/>
</dbReference>
<comment type="caution">
    <text evidence="3">The sequence shown here is derived from an EMBL/GenBank/DDBJ whole genome shotgun (WGS) entry which is preliminary data.</text>
</comment>
<dbReference type="InterPro" id="IPR050659">
    <property type="entry name" value="Peptidase_M24B"/>
</dbReference>
<dbReference type="PANTHER" id="PTHR46112">
    <property type="entry name" value="AMINOPEPTIDASE"/>
    <property type="match status" value="1"/>
</dbReference>
<dbReference type="Pfam" id="PF00557">
    <property type="entry name" value="Peptidase_M24"/>
    <property type="match status" value="1"/>
</dbReference>
<dbReference type="SUPFAM" id="SSF53092">
    <property type="entry name" value="Creatinase/prolidase N-terminal domain"/>
    <property type="match status" value="1"/>
</dbReference>
<reference evidence="3 4" key="1">
    <citation type="submission" date="2018-06" db="EMBL/GenBank/DDBJ databases">
        <title>Genomic Encyclopedia of Type Strains, Phase IV (KMG-IV): sequencing the most valuable type-strain genomes for metagenomic binning, comparative biology and taxonomic classification.</title>
        <authorList>
            <person name="Goeker M."/>
        </authorList>
    </citation>
    <scope>NUCLEOTIDE SEQUENCE [LARGE SCALE GENOMIC DNA]</scope>
    <source>
        <strain evidence="3 4">DSM 25619</strain>
    </source>
</reference>
<dbReference type="AlphaFoldDB" id="A0A366EA34"/>
<evidence type="ECO:0000259" key="2">
    <source>
        <dbReference type="Pfam" id="PF01321"/>
    </source>
</evidence>
<dbReference type="RefSeq" id="WP_113943038.1">
    <property type="nucleotide sequence ID" value="NZ_JBHEEG010000005.1"/>
</dbReference>
<dbReference type="InterPro" id="IPR000587">
    <property type="entry name" value="Creatinase_N"/>
</dbReference>
<protein>
    <submittedName>
        <fullName evidence="3">Creatinase</fullName>
    </submittedName>
</protein>
<sequence>MNMHVTNTLNELARLQKMHNGDKVTPTFSAAEMNRRHDGLRKILQETGLDAALLTSYHNICYFADFVYCSFARRYAFIVTDTKAVSVSAGVDAGQPWRRTYGDNITYTDWNRDNYFYALQQTLPKAKRVGIEFDHIDLHFRTLLDEAFPDVEFVDISQHIMWFRTVKSEEEIALIKTGTATADAGGAAIFNSIHENVPEYEVAMAGTQAMIRYIAEKLPHAELMDSWSWFQSGINTDGAHNPVTSRRVQKGDILSMNCFPMIAGYYTALERTMFLDHADDASLKIWEINCAVHRRGLELLQPGACCGDIAKELNEIYRSHNLLGYRSFGYGHSFGVMCHYYGREGGVELREDVKTVLQPGMVVSMEPMLSIPEGLPGAGGYREHDIMVIGENSSTNITGFPFGPEHNIISVK</sequence>
<dbReference type="InterPro" id="IPR000994">
    <property type="entry name" value="Pept_M24"/>
</dbReference>
<evidence type="ECO:0000259" key="1">
    <source>
        <dbReference type="Pfam" id="PF00557"/>
    </source>
</evidence>
<name>A0A366EA34_9HYPH</name>